<keyword evidence="3" id="KW-0804">Transcription</keyword>
<feature type="domain" description="HTH myb-type" evidence="6">
    <location>
        <begin position="73"/>
        <end position="118"/>
    </location>
</feature>
<keyword evidence="8" id="KW-1185">Reference proteome</keyword>
<dbReference type="InterPro" id="IPR051575">
    <property type="entry name" value="Myb-like_DNA-bd"/>
</dbReference>
<dbReference type="GO" id="GO:0019185">
    <property type="term" value="C:snRNA-activating protein complex"/>
    <property type="evidence" value="ECO:0007669"/>
    <property type="project" value="TreeGrafter"/>
</dbReference>
<evidence type="ECO:0000256" key="3">
    <source>
        <dbReference type="ARBA" id="ARBA00023163"/>
    </source>
</evidence>
<dbReference type="STRING" id="329046.A0A1Y2CMC9"/>
<keyword evidence="1" id="KW-0805">Transcription regulation</keyword>
<evidence type="ECO:0000313" key="8">
    <source>
        <dbReference type="Proteomes" id="UP000193642"/>
    </source>
</evidence>
<dbReference type="FunFam" id="1.10.10.60:FF:000016">
    <property type="entry name" value="Transcriptional activator Myb isoform A"/>
    <property type="match status" value="1"/>
</dbReference>
<name>A0A1Y2CMC9_9FUNG</name>
<dbReference type="PROSITE" id="PS50090">
    <property type="entry name" value="MYB_LIKE"/>
    <property type="match status" value="2"/>
</dbReference>
<dbReference type="InterPro" id="IPR017930">
    <property type="entry name" value="Myb_dom"/>
</dbReference>
<sequence>MDCKIHWTVHMHPSINKSPFSKIEVESLERIVSQRVNQELDLDWDSIAQELGNDRLAWQCFRIYQKYINAASQSWTPEEDAKLTSLVATHGLGNWSRIARSMETRSRTQCIVRWRQNLRPGIARGRFTPEEDEKLVAAVQEFGERSWAKVANAVGTRNDVQCRERWLNVLNPDLRKGVSFTREENTQLLELVQVHGENGVKLRKHSEQGRRSNAKNSFRY</sequence>
<evidence type="ECO:0000259" key="6">
    <source>
        <dbReference type="PROSITE" id="PS51294"/>
    </source>
</evidence>
<dbReference type="Pfam" id="PF00249">
    <property type="entry name" value="Myb_DNA-binding"/>
    <property type="match status" value="2"/>
</dbReference>
<feature type="domain" description="HTH myb-type" evidence="6">
    <location>
        <begin position="119"/>
        <end position="174"/>
    </location>
</feature>
<proteinExistence type="predicted"/>
<evidence type="ECO:0000256" key="2">
    <source>
        <dbReference type="ARBA" id="ARBA00023125"/>
    </source>
</evidence>
<dbReference type="Gene3D" id="1.10.10.60">
    <property type="entry name" value="Homeodomain-like"/>
    <property type="match status" value="2"/>
</dbReference>
<dbReference type="PANTHER" id="PTHR46621:SF1">
    <property type="entry name" value="SNRNA-ACTIVATING PROTEIN COMPLEX SUBUNIT 4"/>
    <property type="match status" value="1"/>
</dbReference>
<dbReference type="InterPro" id="IPR009057">
    <property type="entry name" value="Homeodomain-like_sf"/>
</dbReference>
<evidence type="ECO:0008006" key="9">
    <source>
        <dbReference type="Google" id="ProtNLM"/>
    </source>
</evidence>
<dbReference type="Proteomes" id="UP000193642">
    <property type="component" value="Unassembled WGS sequence"/>
</dbReference>
<evidence type="ECO:0000259" key="5">
    <source>
        <dbReference type="PROSITE" id="PS50090"/>
    </source>
</evidence>
<feature type="domain" description="Myb-like" evidence="5">
    <location>
        <begin position="74"/>
        <end position="118"/>
    </location>
</feature>
<dbReference type="PROSITE" id="PS51294">
    <property type="entry name" value="HTH_MYB"/>
    <property type="match status" value="2"/>
</dbReference>
<protein>
    <recommendedName>
        <fullName evidence="9">Homeodomain-like protein</fullName>
    </recommendedName>
</protein>
<comment type="caution">
    <text evidence="7">The sequence shown here is derived from an EMBL/GenBank/DDBJ whole genome shotgun (WGS) entry which is preliminary data.</text>
</comment>
<dbReference type="SUPFAM" id="SSF46689">
    <property type="entry name" value="Homeodomain-like"/>
    <property type="match status" value="3"/>
</dbReference>
<dbReference type="AlphaFoldDB" id="A0A1Y2CMC9"/>
<dbReference type="SMART" id="SM00717">
    <property type="entry name" value="SANT"/>
    <property type="match status" value="3"/>
</dbReference>
<reference evidence="7 8" key="1">
    <citation type="submission" date="2016-07" db="EMBL/GenBank/DDBJ databases">
        <title>Pervasive Adenine N6-methylation of Active Genes in Fungi.</title>
        <authorList>
            <consortium name="DOE Joint Genome Institute"/>
            <person name="Mondo S.J."/>
            <person name="Dannebaum R.O."/>
            <person name="Kuo R.C."/>
            <person name="Labutti K."/>
            <person name="Haridas S."/>
            <person name="Kuo A."/>
            <person name="Salamov A."/>
            <person name="Ahrendt S.R."/>
            <person name="Lipzen A."/>
            <person name="Sullivan W."/>
            <person name="Andreopoulos W.B."/>
            <person name="Clum A."/>
            <person name="Lindquist E."/>
            <person name="Daum C."/>
            <person name="Ramamoorthy G.K."/>
            <person name="Gryganskyi A."/>
            <person name="Culley D."/>
            <person name="Magnuson J.K."/>
            <person name="James T.Y."/>
            <person name="O'Malley M.A."/>
            <person name="Stajich J.E."/>
            <person name="Spatafora J.W."/>
            <person name="Visel A."/>
            <person name="Grigoriev I.V."/>
        </authorList>
    </citation>
    <scope>NUCLEOTIDE SEQUENCE [LARGE SCALE GENOMIC DNA]</scope>
    <source>
        <strain evidence="7 8">JEL800</strain>
    </source>
</reference>
<keyword evidence="2" id="KW-0238">DNA-binding</keyword>
<dbReference type="GO" id="GO:0042795">
    <property type="term" value="P:snRNA transcription by RNA polymerase II"/>
    <property type="evidence" value="ECO:0007669"/>
    <property type="project" value="TreeGrafter"/>
</dbReference>
<gene>
    <name evidence="7" type="ORF">BCR33DRAFT_59920</name>
</gene>
<evidence type="ECO:0000313" key="7">
    <source>
        <dbReference type="EMBL" id="ORY48170.1"/>
    </source>
</evidence>
<organism evidence="7 8">
    <name type="scientific">Rhizoclosmatium globosum</name>
    <dbReference type="NCBI Taxonomy" id="329046"/>
    <lineage>
        <taxon>Eukaryota</taxon>
        <taxon>Fungi</taxon>
        <taxon>Fungi incertae sedis</taxon>
        <taxon>Chytridiomycota</taxon>
        <taxon>Chytridiomycota incertae sedis</taxon>
        <taxon>Chytridiomycetes</taxon>
        <taxon>Chytridiales</taxon>
        <taxon>Chytriomycetaceae</taxon>
        <taxon>Rhizoclosmatium</taxon>
    </lineage>
</organism>
<dbReference type="OrthoDB" id="2143914at2759"/>
<accession>A0A1Y2CMC9</accession>
<feature type="domain" description="Myb-like" evidence="5">
    <location>
        <begin position="119"/>
        <end position="170"/>
    </location>
</feature>
<dbReference type="CDD" id="cd00167">
    <property type="entry name" value="SANT"/>
    <property type="match status" value="2"/>
</dbReference>
<dbReference type="EMBL" id="MCGO01000012">
    <property type="protein sequence ID" value="ORY48170.1"/>
    <property type="molecule type" value="Genomic_DNA"/>
</dbReference>
<keyword evidence="4" id="KW-0539">Nucleus</keyword>
<dbReference type="InterPro" id="IPR001005">
    <property type="entry name" value="SANT/Myb"/>
</dbReference>
<dbReference type="GO" id="GO:0042796">
    <property type="term" value="P:snRNA transcription by RNA polymerase III"/>
    <property type="evidence" value="ECO:0007669"/>
    <property type="project" value="TreeGrafter"/>
</dbReference>
<evidence type="ECO:0000256" key="1">
    <source>
        <dbReference type="ARBA" id="ARBA00023015"/>
    </source>
</evidence>
<dbReference type="GO" id="GO:0000978">
    <property type="term" value="F:RNA polymerase II cis-regulatory region sequence-specific DNA binding"/>
    <property type="evidence" value="ECO:0007669"/>
    <property type="project" value="TreeGrafter"/>
</dbReference>
<dbReference type="GO" id="GO:0001006">
    <property type="term" value="F:RNA polymerase III type 3 promoter sequence-specific DNA binding"/>
    <property type="evidence" value="ECO:0007669"/>
    <property type="project" value="TreeGrafter"/>
</dbReference>
<evidence type="ECO:0000256" key="4">
    <source>
        <dbReference type="ARBA" id="ARBA00023242"/>
    </source>
</evidence>
<dbReference type="PANTHER" id="PTHR46621">
    <property type="entry name" value="SNRNA-ACTIVATING PROTEIN COMPLEX SUBUNIT 4"/>
    <property type="match status" value="1"/>
</dbReference>